<proteinExistence type="predicted"/>
<keyword evidence="2" id="KW-1185">Reference proteome</keyword>
<keyword evidence="1" id="KW-0547">Nucleotide-binding</keyword>
<dbReference type="STRING" id="71657.SAMN02982996_03159"/>
<keyword evidence="1" id="KW-0347">Helicase</keyword>
<dbReference type="GO" id="GO:0004386">
    <property type="term" value="F:helicase activity"/>
    <property type="evidence" value="ECO:0007669"/>
    <property type="project" value="UniProtKB-KW"/>
</dbReference>
<protein>
    <submittedName>
        <fullName evidence="1">Replication restart DNA helicase PriA</fullName>
    </submittedName>
</protein>
<dbReference type="Proteomes" id="UP000187280">
    <property type="component" value="Unassembled WGS sequence"/>
</dbReference>
<reference evidence="1 2" key="1">
    <citation type="submission" date="2016-10" db="EMBL/GenBank/DDBJ databases">
        <authorList>
            <person name="de Groot N.N."/>
        </authorList>
    </citation>
    <scope>NUCLEOTIDE SEQUENCE [LARGE SCALE GENOMIC DNA]</scope>
    <source>
        <strain evidence="1 2">ATCC 29281</strain>
    </source>
</reference>
<keyword evidence="1" id="KW-0378">Hydrolase</keyword>
<accession>A0A1H4FNI6</accession>
<organism evidence="1 2">
    <name type="scientific">Lonsdalea quercina</name>
    <dbReference type="NCBI Taxonomy" id="71657"/>
    <lineage>
        <taxon>Bacteria</taxon>
        <taxon>Pseudomonadati</taxon>
        <taxon>Pseudomonadota</taxon>
        <taxon>Gammaproteobacteria</taxon>
        <taxon>Enterobacterales</taxon>
        <taxon>Pectobacteriaceae</taxon>
        <taxon>Lonsdalea</taxon>
    </lineage>
</organism>
<evidence type="ECO:0000313" key="2">
    <source>
        <dbReference type="Proteomes" id="UP000187280"/>
    </source>
</evidence>
<sequence length="86" mass="9999">MEKESGMTFLCPRCQHEMRERSDERFRCAECQQDYRREPLCPDCGQPLQVLKACGAVDYFCPQEKALVSKKRVTFRCQPVLPDALP</sequence>
<name>A0A1H4FNI6_9GAMM</name>
<dbReference type="InterPro" id="IPR029037">
    <property type="entry name" value="DUF1407/YfgJ-like_sf"/>
</dbReference>
<evidence type="ECO:0000313" key="1">
    <source>
        <dbReference type="EMBL" id="SEA98864.1"/>
    </source>
</evidence>
<dbReference type="InterPro" id="IPR010807">
    <property type="entry name" value="YfgJ-like"/>
</dbReference>
<gene>
    <name evidence="1" type="ORF">SAMN02982996_03159</name>
</gene>
<keyword evidence="1" id="KW-0067">ATP-binding</keyword>
<dbReference type="SUPFAM" id="SSF161187">
    <property type="entry name" value="YfgJ-like"/>
    <property type="match status" value="1"/>
</dbReference>
<dbReference type="Gene3D" id="2.10.290.10">
    <property type="entry name" value="YfgJ-like"/>
    <property type="match status" value="1"/>
</dbReference>
<dbReference type="AlphaFoldDB" id="A0A1H4FNI6"/>
<dbReference type="Pfam" id="PF07191">
    <property type="entry name" value="Zn_ribbon_6"/>
    <property type="match status" value="1"/>
</dbReference>
<dbReference type="EMBL" id="FNQS01000014">
    <property type="protein sequence ID" value="SEA98864.1"/>
    <property type="molecule type" value="Genomic_DNA"/>
</dbReference>